<gene>
    <name evidence="9" type="ORF">A4H34_01095</name>
</gene>
<feature type="transmembrane region" description="Helical" evidence="7">
    <location>
        <begin position="253"/>
        <end position="272"/>
    </location>
</feature>
<feature type="transmembrane region" description="Helical" evidence="7">
    <location>
        <begin position="193"/>
        <end position="214"/>
    </location>
</feature>
<comment type="caution">
    <text evidence="9">The sequence shown here is derived from an EMBL/GenBank/DDBJ whole genome shotgun (WGS) entry which is preliminary data.</text>
</comment>
<dbReference type="InterPro" id="IPR035906">
    <property type="entry name" value="MetI-like_sf"/>
</dbReference>
<keyword evidence="10" id="KW-1185">Reference proteome</keyword>
<dbReference type="InterPro" id="IPR000515">
    <property type="entry name" value="MetI-like"/>
</dbReference>
<dbReference type="PANTHER" id="PTHR30193">
    <property type="entry name" value="ABC TRANSPORTER PERMEASE PROTEIN"/>
    <property type="match status" value="1"/>
</dbReference>
<keyword evidence="6 7" id="KW-0472">Membrane</keyword>
<accession>A0A179B405</accession>
<evidence type="ECO:0000259" key="8">
    <source>
        <dbReference type="PROSITE" id="PS50928"/>
    </source>
</evidence>
<evidence type="ECO:0000256" key="2">
    <source>
        <dbReference type="ARBA" id="ARBA00022448"/>
    </source>
</evidence>
<dbReference type="GO" id="GO:0055085">
    <property type="term" value="P:transmembrane transport"/>
    <property type="evidence" value="ECO:0007669"/>
    <property type="project" value="InterPro"/>
</dbReference>
<evidence type="ECO:0000313" key="10">
    <source>
        <dbReference type="Proteomes" id="UP000078368"/>
    </source>
</evidence>
<dbReference type="GO" id="GO:0005886">
    <property type="term" value="C:plasma membrane"/>
    <property type="evidence" value="ECO:0007669"/>
    <property type="project" value="UniProtKB-SubCell"/>
</dbReference>
<organism evidence="9 10">
    <name type="scientific">Peptidiphaga gingivicola</name>
    <dbReference type="NCBI Taxonomy" id="2741497"/>
    <lineage>
        <taxon>Bacteria</taxon>
        <taxon>Bacillati</taxon>
        <taxon>Actinomycetota</taxon>
        <taxon>Actinomycetes</taxon>
        <taxon>Actinomycetales</taxon>
        <taxon>Actinomycetaceae</taxon>
        <taxon>Peptidiphaga</taxon>
    </lineage>
</organism>
<dbReference type="STRING" id="1823756.A4H34_01095"/>
<proteinExistence type="inferred from homology"/>
<name>A0A179B405_9ACTO</name>
<dbReference type="PROSITE" id="PS50928">
    <property type="entry name" value="ABC_TM1"/>
    <property type="match status" value="1"/>
</dbReference>
<dbReference type="EMBL" id="LVZK01000001">
    <property type="protein sequence ID" value="OAP85821.1"/>
    <property type="molecule type" value="Genomic_DNA"/>
</dbReference>
<evidence type="ECO:0000256" key="7">
    <source>
        <dbReference type="RuleBase" id="RU363032"/>
    </source>
</evidence>
<dbReference type="CDD" id="cd06261">
    <property type="entry name" value="TM_PBP2"/>
    <property type="match status" value="1"/>
</dbReference>
<protein>
    <submittedName>
        <fullName evidence="9">ABC transporter permease</fullName>
    </submittedName>
</protein>
<feature type="transmembrane region" description="Helical" evidence="7">
    <location>
        <begin position="12"/>
        <end position="36"/>
    </location>
</feature>
<evidence type="ECO:0000256" key="1">
    <source>
        <dbReference type="ARBA" id="ARBA00004651"/>
    </source>
</evidence>
<dbReference type="SUPFAM" id="SSF161098">
    <property type="entry name" value="MetI-like"/>
    <property type="match status" value="1"/>
</dbReference>
<keyword evidence="2 7" id="KW-0813">Transport</keyword>
<dbReference type="Pfam" id="PF00528">
    <property type="entry name" value="BPD_transp_1"/>
    <property type="match status" value="1"/>
</dbReference>
<evidence type="ECO:0000256" key="4">
    <source>
        <dbReference type="ARBA" id="ARBA00022692"/>
    </source>
</evidence>
<feature type="domain" description="ABC transmembrane type-1" evidence="8">
    <location>
        <begin position="67"/>
        <end position="271"/>
    </location>
</feature>
<keyword evidence="4 7" id="KW-0812">Transmembrane</keyword>
<feature type="transmembrane region" description="Helical" evidence="7">
    <location>
        <begin position="141"/>
        <end position="166"/>
    </location>
</feature>
<dbReference type="Proteomes" id="UP000078368">
    <property type="component" value="Unassembled WGS sequence"/>
</dbReference>
<dbReference type="PANTHER" id="PTHR30193:SF41">
    <property type="entry name" value="DIACETYLCHITOBIOSE UPTAKE SYSTEM PERMEASE PROTEIN NGCF"/>
    <property type="match status" value="1"/>
</dbReference>
<feature type="transmembrane region" description="Helical" evidence="7">
    <location>
        <begin position="101"/>
        <end position="121"/>
    </location>
</feature>
<feature type="transmembrane region" description="Helical" evidence="7">
    <location>
        <begin position="66"/>
        <end position="89"/>
    </location>
</feature>
<keyword evidence="5 7" id="KW-1133">Transmembrane helix</keyword>
<evidence type="ECO:0000313" key="9">
    <source>
        <dbReference type="EMBL" id="OAP85821.1"/>
    </source>
</evidence>
<comment type="subcellular location">
    <subcellularLocation>
        <location evidence="1 7">Cell membrane</location>
        <topology evidence="1 7">Multi-pass membrane protein</topology>
    </subcellularLocation>
</comment>
<dbReference type="InterPro" id="IPR051393">
    <property type="entry name" value="ABC_transporter_permease"/>
</dbReference>
<keyword evidence="3" id="KW-1003">Cell membrane</keyword>
<reference evidence="9 10" key="1">
    <citation type="submission" date="2016-04" db="EMBL/GenBank/DDBJ databases">
        <title>Peptidophaga gingivicola gen. nov., sp. nov., isolated from human subgingival plaque.</title>
        <authorList>
            <person name="Beall C.J."/>
            <person name="Mokrzan E.M."/>
            <person name="Griffen A.L."/>
            <person name="Leys E.J."/>
        </authorList>
    </citation>
    <scope>NUCLEOTIDE SEQUENCE [LARGE SCALE GENOMIC DNA]</scope>
    <source>
        <strain evidence="9 10">BA112</strain>
    </source>
</reference>
<dbReference type="AlphaFoldDB" id="A0A179B405"/>
<sequence length="282" mass="31696">MTRSLKKYFPVFTGPTLIAFTIAFLIPFVVGVYLSFNKFTAIDDAEWVGLKNYATAFSERSHFVEALTFTAMVTAVAIVTVNIGAFALAYMLTRKLRGTNVFRTVFFLPNLIGGLVLGYTWQTMLNAIINRFAEGSIQDDWRYGFAGLVMLTSWQMMGYMMIIYIAGLQNVPPELIEAAQIDGASKWQTMRSVTLPIMMPSITICTFLTLANTFKMYDQNLALTDGKPYKETQMAALNIFKRMFDIRNGEGTAQAMAVIFFIVVAVIAFIQLRVTRSKEVDQ</sequence>
<evidence type="ECO:0000256" key="3">
    <source>
        <dbReference type="ARBA" id="ARBA00022475"/>
    </source>
</evidence>
<evidence type="ECO:0000256" key="5">
    <source>
        <dbReference type="ARBA" id="ARBA00022989"/>
    </source>
</evidence>
<dbReference type="RefSeq" id="WP_009198327.1">
    <property type="nucleotide sequence ID" value="NZ_LVZK01000001.1"/>
</dbReference>
<evidence type="ECO:0000256" key="6">
    <source>
        <dbReference type="ARBA" id="ARBA00023136"/>
    </source>
</evidence>
<comment type="similarity">
    <text evidence="7">Belongs to the binding-protein-dependent transport system permease family.</text>
</comment>
<dbReference type="OrthoDB" id="3810889at2"/>
<dbReference type="Gene3D" id="1.10.3720.10">
    <property type="entry name" value="MetI-like"/>
    <property type="match status" value="1"/>
</dbReference>